<proteinExistence type="predicted"/>
<dbReference type="GO" id="GO:0003941">
    <property type="term" value="F:L-serine ammonia-lyase activity"/>
    <property type="evidence" value="ECO:0007669"/>
    <property type="project" value="TreeGrafter"/>
</dbReference>
<keyword evidence="2" id="KW-0663">Pyridoxal phosphate</keyword>
<comment type="cofactor">
    <cofactor evidence="1">
        <name>pyridoxal 5'-phosphate</name>
        <dbReference type="ChEBI" id="CHEBI:597326"/>
    </cofactor>
</comment>
<dbReference type="GO" id="GO:0009097">
    <property type="term" value="P:isoleucine biosynthetic process"/>
    <property type="evidence" value="ECO:0007669"/>
    <property type="project" value="TreeGrafter"/>
</dbReference>
<organism evidence="5 6">
    <name type="scientific">Xylaria bambusicola</name>
    <dbReference type="NCBI Taxonomy" id="326684"/>
    <lineage>
        <taxon>Eukaryota</taxon>
        <taxon>Fungi</taxon>
        <taxon>Dikarya</taxon>
        <taxon>Ascomycota</taxon>
        <taxon>Pezizomycotina</taxon>
        <taxon>Sordariomycetes</taxon>
        <taxon>Xylariomycetidae</taxon>
        <taxon>Xylariales</taxon>
        <taxon>Xylariaceae</taxon>
        <taxon>Xylaria</taxon>
    </lineage>
</organism>
<evidence type="ECO:0000256" key="1">
    <source>
        <dbReference type="ARBA" id="ARBA00001933"/>
    </source>
</evidence>
<dbReference type="InterPro" id="IPR015424">
    <property type="entry name" value="PyrdxlP-dep_Trfase"/>
</dbReference>
<keyword evidence="3" id="KW-0456">Lyase</keyword>
<comment type="caution">
    <text evidence="5">The sequence shown here is derived from an EMBL/GenBank/DDBJ whole genome shotgun (WGS) entry which is preliminary data.</text>
</comment>
<dbReference type="EMBL" id="JAWHQM010000120">
    <property type="protein sequence ID" value="KAK5637465.1"/>
    <property type="molecule type" value="Genomic_DNA"/>
</dbReference>
<dbReference type="InterPro" id="IPR036052">
    <property type="entry name" value="TrpB-like_PALP_sf"/>
</dbReference>
<dbReference type="Gene3D" id="3.40.50.1100">
    <property type="match status" value="2"/>
</dbReference>
<dbReference type="InterPro" id="IPR050147">
    <property type="entry name" value="Ser/Thr_Dehydratase"/>
</dbReference>
<name>A0AAN7URB7_9PEZI</name>
<dbReference type="Pfam" id="PF00291">
    <property type="entry name" value="PALP"/>
    <property type="match status" value="1"/>
</dbReference>
<accession>A0AAN7URB7</accession>
<dbReference type="GO" id="GO:0030170">
    <property type="term" value="F:pyridoxal phosphate binding"/>
    <property type="evidence" value="ECO:0007669"/>
    <property type="project" value="InterPro"/>
</dbReference>
<dbReference type="AlphaFoldDB" id="A0AAN7URB7"/>
<dbReference type="SUPFAM" id="SSF53686">
    <property type="entry name" value="Tryptophan synthase beta subunit-like PLP-dependent enzymes"/>
    <property type="match status" value="1"/>
</dbReference>
<dbReference type="GO" id="GO:0004794">
    <property type="term" value="F:threonine deaminase activity"/>
    <property type="evidence" value="ECO:0007669"/>
    <property type="project" value="TreeGrafter"/>
</dbReference>
<keyword evidence="6" id="KW-1185">Reference proteome</keyword>
<dbReference type="InterPro" id="IPR001926">
    <property type="entry name" value="TrpB-like_PALP"/>
</dbReference>
<evidence type="ECO:0000313" key="6">
    <source>
        <dbReference type="Proteomes" id="UP001305414"/>
    </source>
</evidence>
<feature type="domain" description="Tryptophan synthase beta chain-like PALP" evidence="4">
    <location>
        <begin position="25"/>
        <end position="320"/>
    </location>
</feature>
<protein>
    <recommendedName>
        <fullName evidence="4">Tryptophan synthase beta chain-like PALP domain-containing protein</fullName>
    </recommendedName>
</protein>
<gene>
    <name evidence="5" type="ORF">RRF57_013180</name>
</gene>
<dbReference type="Proteomes" id="UP001305414">
    <property type="component" value="Unassembled WGS sequence"/>
</dbReference>
<dbReference type="PANTHER" id="PTHR48078:SF19">
    <property type="entry name" value="ACT DOMAIN-CONTAINING PROTEIN"/>
    <property type="match status" value="1"/>
</dbReference>
<dbReference type="Pfam" id="PF01053">
    <property type="entry name" value="Cys_Met_Meta_PP"/>
    <property type="match status" value="1"/>
</dbReference>
<dbReference type="PANTHER" id="PTHR48078">
    <property type="entry name" value="THREONINE DEHYDRATASE, MITOCHONDRIAL-RELATED"/>
    <property type="match status" value="1"/>
</dbReference>
<evidence type="ECO:0000313" key="5">
    <source>
        <dbReference type="EMBL" id="KAK5637465.1"/>
    </source>
</evidence>
<sequence>MDVTVPAAISPKHLSQAVEEAYPRVSGHVVRTPVIRLPWLDAGDREVWAKLECHQHTGSFKYRGAFNALSKTETRNIITASAGNHALATAAAGDRLGKTVYVIVPTTVSELKVNRLMAACAKVSVLGQDLYESTKVAAGLARSSELLSKSDARIHYLSPYDDPDVAAGAGTMMIEVDEDAGQFDTVVVPLGGGGLAAGIGAWCSVHSPSTRVVCSHPEIFGRDFGKGHAFEHELAMPTVPSYSDGLAVQLLRNTPFRDILRDTIHGVIQVSESETAASISTALRLQSLLIEGAAATSIAALTSPKSKETIKGRVLLIISGANITSSYLARSLVSDVADAKMRSKLGLRNIIPSLDRFGSMNLPKNSDKDTSVAPIVPVSSGWPRLTERLLSLIETVKANYEYKEEFASRLDLDTDPWCQSVFRVFHSQLSERANQLAADIQWPSGKPLEPWVIEERYRVLLQMQATLGCLFVRASASNDQSTRDWFFDLDSQSSSSLNYDRYGSPSLRTAEQNMAQVLSLGTVQPVELLMTSSGMAAYQVIHHFILQAARTNPIIVLPPYVYFESMEQLYGLPNFTVQHSSTFDADDIIETAERYDADVVFVDPVANISGLPTTDVRHFLQTVSRRAGWSKRIIVVDGTVVSGAIPVFDWVKGSSAPSLLYYESASKYLQFGLDLQMGGVVVYPSKYDKVMRNIRRNTGTVMYSRGISILPPLDFESFQGRMTAFTSNAETLQCALCQGASEVADIRFPTEWRKNGWRHGGGLITVRFLEEGLNNKEGLEACIDLILRTAKTIKVPITQGVSFGFSTTRVSSASSMAENSDPFLRISVGADIHRADDLSTVILTGIRSYVEQFSIA</sequence>
<dbReference type="GO" id="GO:0006565">
    <property type="term" value="P:L-serine catabolic process"/>
    <property type="evidence" value="ECO:0007669"/>
    <property type="project" value="TreeGrafter"/>
</dbReference>
<dbReference type="InterPro" id="IPR000277">
    <property type="entry name" value="Cys/Met-Metab_PyrdxlP-dep_enz"/>
</dbReference>
<dbReference type="SUPFAM" id="SSF53383">
    <property type="entry name" value="PLP-dependent transferases"/>
    <property type="match status" value="1"/>
</dbReference>
<dbReference type="GO" id="GO:0006567">
    <property type="term" value="P:L-threonine catabolic process"/>
    <property type="evidence" value="ECO:0007669"/>
    <property type="project" value="TreeGrafter"/>
</dbReference>
<dbReference type="GO" id="GO:0019346">
    <property type="term" value="P:transsulfuration"/>
    <property type="evidence" value="ECO:0007669"/>
    <property type="project" value="InterPro"/>
</dbReference>
<evidence type="ECO:0000256" key="2">
    <source>
        <dbReference type="ARBA" id="ARBA00022898"/>
    </source>
</evidence>
<dbReference type="Gene3D" id="3.40.640.10">
    <property type="entry name" value="Type I PLP-dependent aspartate aminotransferase-like (Major domain)"/>
    <property type="match status" value="1"/>
</dbReference>
<dbReference type="InterPro" id="IPR015421">
    <property type="entry name" value="PyrdxlP-dep_Trfase_major"/>
</dbReference>
<evidence type="ECO:0000259" key="4">
    <source>
        <dbReference type="Pfam" id="PF00291"/>
    </source>
</evidence>
<reference evidence="5 6" key="1">
    <citation type="submission" date="2023-10" db="EMBL/GenBank/DDBJ databases">
        <title>Draft genome sequence of Xylaria bambusicola isolate GMP-LS, the root and basal stem rot pathogen of sugarcane in Indonesia.</title>
        <authorList>
            <person name="Selvaraj P."/>
            <person name="Muralishankar V."/>
            <person name="Muruganantham S."/>
            <person name="Sp S."/>
            <person name="Haryani S."/>
            <person name="Lau K.J.X."/>
            <person name="Naqvi N.I."/>
        </authorList>
    </citation>
    <scope>NUCLEOTIDE SEQUENCE [LARGE SCALE GENOMIC DNA]</scope>
    <source>
        <strain evidence="5">GMP-LS</strain>
    </source>
</reference>
<evidence type="ECO:0000256" key="3">
    <source>
        <dbReference type="ARBA" id="ARBA00023239"/>
    </source>
</evidence>